<evidence type="ECO:0000313" key="2">
    <source>
        <dbReference type="Proteomes" id="UP000005777"/>
    </source>
</evidence>
<accession>W5IHM6</accession>
<dbReference type="Gene3D" id="3.40.50.300">
    <property type="entry name" value="P-loop containing nucleotide triphosphate hydrolases"/>
    <property type="match status" value="1"/>
</dbReference>
<dbReference type="InterPro" id="IPR050334">
    <property type="entry name" value="Molybdenum_import_ModC"/>
</dbReference>
<dbReference type="eggNOG" id="COG1132">
    <property type="taxonomic scope" value="Bacteria"/>
</dbReference>
<name>W5IHM6_SCAIO</name>
<comment type="caution">
    <text evidence="1">The sequence shown here is derived from an EMBL/GenBank/DDBJ whole genome shotgun (WGS) entry which is preliminary data.</text>
</comment>
<gene>
    <name evidence="1" type="ORF">HMPREF9020_00106</name>
</gene>
<dbReference type="Proteomes" id="UP000005777">
    <property type="component" value="Unassembled WGS sequence"/>
</dbReference>
<dbReference type="InterPro" id="IPR027417">
    <property type="entry name" value="P-loop_NTPase"/>
</dbReference>
<keyword evidence="2" id="KW-1185">Reference proteome</keyword>
<evidence type="ECO:0000313" key="1">
    <source>
        <dbReference type="EMBL" id="EFG26487.1"/>
    </source>
</evidence>
<dbReference type="PANTHER" id="PTHR43514">
    <property type="entry name" value="ABC TRANSPORTER I FAMILY MEMBER 10"/>
    <property type="match status" value="1"/>
</dbReference>
<sequence>MTSLSGGEKQRILLARFFAYKSRFGLLDEITAGLDMKTVKQVEKRLADELDGFVYVSHRLDSDILQYVDQVILVDNRHIVAVGTPAEMESHLQGLTH</sequence>
<dbReference type="HOGENOM" id="CLU_2345047_0_0_11"/>
<dbReference type="EMBL" id="ADCX01000001">
    <property type="protein sequence ID" value="EFG26487.1"/>
    <property type="molecule type" value="Genomic_DNA"/>
</dbReference>
<dbReference type="CDD" id="cd00267">
    <property type="entry name" value="ABC_ATPase"/>
    <property type="match status" value="1"/>
</dbReference>
<proteinExistence type="predicted"/>
<dbReference type="RefSeq" id="WP_006292448.1">
    <property type="nucleotide sequence ID" value="NZ_GG770225.1"/>
</dbReference>
<dbReference type="PANTHER" id="PTHR43514:SF4">
    <property type="entry name" value="ABC TRANSPORTER I FAMILY MEMBER 10"/>
    <property type="match status" value="1"/>
</dbReference>
<protein>
    <recommendedName>
        <fullName evidence="3">ABC transporter domain-containing protein</fullName>
    </recommendedName>
</protein>
<organism evidence="1 2">
    <name type="scientific">Scardovia inopinata F0304</name>
    <dbReference type="NCBI Taxonomy" id="641146"/>
    <lineage>
        <taxon>Bacteria</taxon>
        <taxon>Bacillati</taxon>
        <taxon>Actinomycetota</taxon>
        <taxon>Actinomycetes</taxon>
        <taxon>Bifidobacteriales</taxon>
        <taxon>Bifidobacteriaceae</taxon>
        <taxon>Scardovia</taxon>
    </lineage>
</organism>
<reference evidence="1 2" key="1">
    <citation type="submission" date="2012-01" db="EMBL/GenBank/DDBJ databases">
        <title>The Genome Sequence of Scardovia inopinata F0304.</title>
        <authorList>
            <consortium name="The Broad Institute Genome Sequencing Platform"/>
            <person name="Ward D."/>
            <person name="Earl A."/>
            <person name="Feldgarden M."/>
            <person name="Gevers D."/>
            <person name="Young S."/>
            <person name="Zeng Q."/>
            <person name="Koehrsen M."/>
            <person name="Alvarado L."/>
            <person name="Berlin A.M."/>
            <person name="Borenstein D."/>
            <person name="Chapman S.B."/>
            <person name="Chen Z."/>
            <person name="Engels R."/>
            <person name="Freedman E."/>
            <person name="Gellesch M."/>
            <person name="Goldberg J."/>
            <person name="Griggs A."/>
            <person name="Gujja S."/>
            <person name="Heilman E.R."/>
            <person name="Heiman D.I."/>
            <person name="Hepburn T.A."/>
            <person name="Howarth C."/>
            <person name="Jen D."/>
            <person name="Larson L."/>
            <person name="Mehta T."/>
            <person name="Park D."/>
            <person name="Pearson M."/>
            <person name="Richards J."/>
            <person name="Roberts A."/>
            <person name="Saif S."/>
            <person name="Shea T.D."/>
            <person name="Shenoy N."/>
            <person name="Sisk P."/>
            <person name="Stolte C."/>
            <person name="Sykes S.N."/>
            <person name="Walk T."/>
            <person name="White J."/>
            <person name="Yandava C."/>
            <person name="Izard J."/>
            <person name="Baranova O.V."/>
            <person name="Blanton J.M."/>
            <person name="Tanner A.C."/>
            <person name="Dewhirst F."/>
            <person name="Haas B."/>
            <person name="Nusbaum C."/>
            <person name="Birren B."/>
        </authorList>
    </citation>
    <scope>NUCLEOTIDE SEQUENCE [LARGE SCALE GENOMIC DNA]</scope>
    <source>
        <strain evidence="1 2">F0304</strain>
    </source>
</reference>
<dbReference type="SUPFAM" id="SSF52540">
    <property type="entry name" value="P-loop containing nucleoside triphosphate hydrolases"/>
    <property type="match status" value="1"/>
</dbReference>
<dbReference type="AlphaFoldDB" id="W5IHM6"/>
<evidence type="ECO:0008006" key="3">
    <source>
        <dbReference type="Google" id="ProtNLM"/>
    </source>
</evidence>